<dbReference type="NCBIfam" id="NF011470">
    <property type="entry name" value="PRK14887.1"/>
    <property type="match status" value="1"/>
</dbReference>
<dbReference type="RefSeq" id="WP_266088671.1">
    <property type="nucleotide sequence ID" value="NZ_RKLV01000014.1"/>
</dbReference>
<dbReference type="Proteomes" id="UP001149411">
    <property type="component" value="Unassembled WGS sequence"/>
</dbReference>
<evidence type="ECO:0000313" key="1">
    <source>
        <dbReference type="EMBL" id="MCX2819949.1"/>
    </source>
</evidence>
<dbReference type="EMBL" id="RKLV01000014">
    <property type="protein sequence ID" value="MCX2819949.1"/>
    <property type="molecule type" value="Genomic_DNA"/>
</dbReference>
<proteinExistence type="predicted"/>
<gene>
    <name evidence="1" type="ORF">EGH25_11365</name>
</gene>
<dbReference type="AlphaFoldDB" id="A0A9Q4GH98"/>
<evidence type="ECO:0000313" key="2">
    <source>
        <dbReference type="Proteomes" id="UP001149411"/>
    </source>
</evidence>
<name>A0A9Q4GH98_9EURY</name>
<accession>A0A9Q4GH98</accession>
<keyword evidence="2" id="KW-1185">Reference proteome</keyword>
<reference evidence="1" key="1">
    <citation type="submission" date="2022-09" db="EMBL/GenBank/DDBJ databases">
        <title>Haloadaptaus new haloarchaeum isolated from saline soil.</title>
        <authorList>
            <person name="Duran-Viseras A."/>
            <person name="Sanchez-Porro C."/>
            <person name="Ventosa A."/>
        </authorList>
    </citation>
    <scope>NUCLEOTIDE SEQUENCE</scope>
    <source>
        <strain evidence="1">F3-133</strain>
    </source>
</reference>
<protein>
    <submittedName>
        <fullName evidence="1">KEOPS complex subunit Pcc1</fullName>
    </submittedName>
</protein>
<sequence>MTTVELETEHGDARAVARAVAPDNTDEMETVVEDGNVVTRIERDDVASAGATADDYLRNLIVADELSDAL</sequence>
<comment type="caution">
    <text evidence="1">The sequence shown here is derived from an EMBL/GenBank/DDBJ whole genome shotgun (WGS) entry which is preliminary data.</text>
</comment>
<organism evidence="1 2">
    <name type="scientific">Halorutilus salinus</name>
    <dbReference type="NCBI Taxonomy" id="2487751"/>
    <lineage>
        <taxon>Archaea</taxon>
        <taxon>Methanobacteriati</taxon>
        <taxon>Methanobacteriota</taxon>
        <taxon>Stenosarchaea group</taxon>
        <taxon>Halobacteria</taxon>
        <taxon>Halorutilales</taxon>
        <taxon>Halorutilaceae</taxon>
        <taxon>Halorutilus</taxon>
    </lineage>
</organism>